<evidence type="ECO:0000313" key="1">
    <source>
        <dbReference type="EMBL" id="CAA9294763.1"/>
    </source>
</evidence>
<gene>
    <name evidence="1" type="ORF">AVDCRST_MAG26-4369</name>
</gene>
<name>A0A6J4K3J1_9CHLR</name>
<protein>
    <submittedName>
        <fullName evidence="1">Uncharacterized protein</fullName>
    </submittedName>
</protein>
<dbReference type="EMBL" id="CADCTK010001033">
    <property type="protein sequence ID" value="CAA9294763.1"/>
    <property type="molecule type" value="Genomic_DNA"/>
</dbReference>
<dbReference type="AlphaFoldDB" id="A0A6J4K3J1"/>
<organism evidence="1">
    <name type="scientific">uncultured Chloroflexia bacterium</name>
    <dbReference type="NCBI Taxonomy" id="1672391"/>
    <lineage>
        <taxon>Bacteria</taxon>
        <taxon>Bacillati</taxon>
        <taxon>Chloroflexota</taxon>
        <taxon>Chloroflexia</taxon>
        <taxon>environmental samples</taxon>
    </lineage>
</organism>
<reference evidence="1" key="1">
    <citation type="submission" date="2020-02" db="EMBL/GenBank/DDBJ databases">
        <authorList>
            <person name="Meier V. D."/>
        </authorList>
    </citation>
    <scope>NUCLEOTIDE SEQUENCE</scope>
    <source>
        <strain evidence="1">AVDCRST_MAG26</strain>
    </source>
</reference>
<proteinExistence type="predicted"/>
<sequence>MRQAVFDLACARTPVPSPLRRPARTWSHDQVGTNLLHTSCTGVTPTRLPDTCRHIVRALGPLSC</sequence>
<accession>A0A6J4K3J1</accession>